<organism evidence="6 7">
    <name type="scientific">Streptomyces botrytidirepellens</name>
    <dbReference type="NCBI Taxonomy" id="2486417"/>
    <lineage>
        <taxon>Bacteria</taxon>
        <taxon>Bacillati</taxon>
        <taxon>Actinomycetota</taxon>
        <taxon>Actinomycetes</taxon>
        <taxon>Kitasatosporales</taxon>
        <taxon>Streptomycetaceae</taxon>
        <taxon>Streptomyces</taxon>
    </lineage>
</organism>
<feature type="domain" description="RanBP2-type" evidence="5">
    <location>
        <begin position="46"/>
        <end position="75"/>
    </location>
</feature>
<keyword evidence="7" id="KW-1185">Reference proteome</keyword>
<name>A0A3M8VTZ6_9ACTN</name>
<feature type="region of interest" description="Disordered" evidence="4">
    <location>
        <begin position="157"/>
        <end position="291"/>
    </location>
</feature>
<sequence length="446" mass="45999">MPGGPGDRGTVRGCDGPADGPAGRTDPRHGLNDVRNRSGKEGRYVPGGTWQCPKCDTVNGVADGTCMVCDEGKPRARKPSAPKASAPKASTPKTSTRRTGTTGGGGGTSSGAKASKGTTSGAARRPASRPTGDWTCLKCDTRNAATSLSCLVCDTGWKAATKPRAPKPPTTPTASKTAKTAKTGKTAKAAKATPKPPGSAKRTGTSTPYRPTRPGTTRSAPSGGRPSAPRTSPPHREPSDLFYAPPGDGFVGYTPGRRDTTPTAPPPSPPPPPYRGAASPRPRGGGAPSSEGKSCLKGCLTLFVLGFVLQALVKGCDLPDTWNGSSGDPKPSSSAGASGPCPERIASELPSGDGAELVEAFRTQNADSSNTKNILLCRTTGGDLYYFGEFADQREKGIAMPAKRTDDGYLAENEPYRYHIHDGVVTITRNGTRIGEERLVKAASPS</sequence>
<dbReference type="EMBL" id="RIBZ01000290">
    <property type="protein sequence ID" value="RNG20059.1"/>
    <property type="molecule type" value="Genomic_DNA"/>
</dbReference>
<dbReference type="AlphaFoldDB" id="A0A3M8VTZ6"/>
<dbReference type="PROSITE" id="PS01358">
    <property type="entry name" value="ZF_RANBP2_1"/>
    <property type="match status" value="2"/>
</dbReference>
<reference evidence="6 7" key="1">
    <citation type="submission" date="2018-11" db="EMBL/GenBank/DDBJ databases">
        <title>The Potential of Streptomyces as Biocontrol Agents against the Tomato grey mould, Botrytis cinerea (Gray mold) Frontiers in Microbiology.</title>
        <authorList>
            <person name="Li D."/>
        </authorList>
    </citation>
    <scope>NUCLEOTIDE SEQUENCE [LARGE SCALE GENOMIC DNA]</scope>
    <source>
        <strain evidence="6 7">NEAU-LD23</strain>
    </source>
</reference>
<evidence type="ECO:0000256" key="3">
    <source>
        <dbReference type="ARBA" id="ARBA00022833"/>
    </source>
</evidence>
<dbReference type="GO" id="GO:0008270">
    <property type="term" value="F:zinc ion binding"/>
    <property type="evidence" value="ECO:0007669"/>
    <property type="project" value="UniProtKB-KW"/>
</dbReference>
<feature type="domain" description="RanBP2-type" evidence="5">
    <location>
        <begin position="130"/>
        <end position="159"/>
    </location>
</feature>
<feature type="region of interest" description="Disordered" evidence="4">
    <location>
        <begin position="1"/>
        <end position="136"/>
    </location>
</feature>
<dbReference type="PROSITE" id="PS50199">
    <property type="entry name" value="ZF_RANBP2_2"/>
    <property type="match status" value="2"/>
</dbReference>
<proteinExistence type="predicted"/>
<gene>
    <name evidence="6" type="ORF">EEJ42_24175</name>
</gene>
<keyword evidence="2" id="KW-0863">Zinc-finger</keyword>
<feature type="compositionally biased region" description="Low complexity" evidence="4">
    <location>
        <begin position="172"/>
        <end position="219"/>
    </location>
</feature>
<dbReference type="Proteomes" id="UP000275401">
    <property type="component" value="Unassembled WGS sequence"/>
</dbReference>
<evidence type="ECO:0000313" key="7">
    <source>
        <dbReference type="Proteomes" id="UP000275401"/>
    </source>
</evidence>
<accession>A0A3M8VTZ6</accession>
<evidence type="ECO:0000256" key="4">
    <source>
        <dbReference type="SAM" id="MobiDB-lite"/>
    </source>
</evidence>
<evidence type="ECO:0000259" key="5">
    <source>
        <dbReference type="PROSITE" id="PS50199"/>
    </source>
</evidence>
<dbReference type="Gene3D" id="4.10.1060.10">
    <property type="entry name" value="Zinc finger, RanBP2-type"/>
    <property type="match status" value="1"/>
</dbReference>
<protein>
    <recommendedName>
        <fullName evidence="5">RanBP2-type domain-containing protein</fullName>
    </recommendedName>
</protein>
<feature type="region of interest" description="Disordered" evidence="4">
    <location>
        <begin position="324"/>
        <end position="349"/>
    </location>
</feature>
<comment type="caution">
    <text evidence="6">The sequence shown here is derived from an EMBL/GenBank/DDBJ whole genome shotgun (WGS) entry which is preliminary data.</text>
</comment>
<evidence type="ECO:0000313" key="6">
    <source>
        <dbReference type="EMBL" id="RNG20059.1"/>
    </source>
</evidence>
<feature type="compositionally biased region" description="Basic and acidic residues" evidence="4">
    <location>
        <begin position="25"/>
        <end position="43"/>
    </location>
</feature>
<evidence type="ECO:0000256" key="1">
    <source>
        <dbReference type="ARBA" id="ARBA00022723"/>
    </source>
</evidence>
<keyword evidence="3" id="KW-0862">Zinc</keyword>
<dbReference type="InterPro" id="IPR001876">
    <property type="entry name" value="Znf_RanBP2"/>
</dbReference>
<feature type="compositionally biased region" description="Low complexity" evidence="4">
    <location>
        <begin position="324"/>
        <end position="342"/>
    </location>
</feature>
<dbReference type="Pfam" id="PF00641">
    <property type="entry name" value="Zn_ribbon_RanBP"/>
    <property type="match status" value="1"/>
</dbReference>
<feature type="compositionally biased region" description="Low complexity" evidence="4">
    <location>
        <begin position="81"/>
        <end position="100"/>
    </location>
</feature>
<keyword evidence="1" id="KW-0479">Metal-binding</keyword>
<feature type="compositionally biased region" description="Low complexity" evidence="4">
    <location>
        <begin position="110"/>
        <end position="123"/>
    </location>
</feature>
<feature type="compositionally biased region" description="Pro residues" evidence="4">
    <location>
        <begin position="263"/>
        <end position="274"/>
    </location>
</feature>
<evidence type="ECO:0000256" key="2">
    <source>
        <dbReference type="ARBA" id="ARBA00022771"/>
    </source>
</evidence>
<dbReference type="SMART" id="SM00547">
    <property type="entry name" value="ZnF_RBZ"/>
    <property type="match status" value="2"/>
</dbReference>